<feature type="transmembrane region" description="Helical" evidence="7">
    <location>
        <begin position="111"/>
        <end position="132"/>
    </location>
</feature>
<feature type="domain" description="Major facilitator superfamily (MFS) profile" evidence="8">
    <location>
        <begin position="1"/>
        <end position="142"/>
    </location>
</feature>
<keyword evidence="4 7" id="KW-0812">Transmembrane</keyword>
<dbReference type="GO" id="GO:0022857">
    <property type="term" value="F:transmembrane transporter activity"/>
    <property type="evidence" value="ECO:0007669"/>
    <property type="project" value="InterPro"/>
</dbReference>
<evidence type="ECO:0000256" key="4">
    <source>
        <dbReference type="ARBA" id="ARBA00022692"/>
    </source>
</evidence>
<dbReference type="PROSITE" id="PS50850">
    <property type="entry name" value="MFS"/>
    <property type="match status" value="1"/>
</dbReference>
<gene>
    <name evidence="9" type="ORF">S06H3_38738</name>
</gene>
<dbReference type="Pfam" id="PF07690">
    <property type="entry name" value="MFS_1"/>
    <property type="match status" value="1"/>
</dbReference>
<evidence type="ECO:0000256" key="5">
    <source>
        <dbReference type="ARBA" id="ARBA00022989"/>
    </source>
</evidence>
<keyword evidence="5 7" id="KW-1133">Transmembrane helix</keyword>
<dbReference type="EMBL" id="BARV01023633">
    <property type="protein sequence ID" value="GAI38989.1"/>
    <property type="molecule type" value="Genomic_DNA"/>
</dbReference>
<feature type="transmembrane region" description="Helical" evidence="7">
    <location>
        <begin position="47"/>
        <end position="70"/>
    </location>
</feature>
<evidence type="ECO:0000256" key="2">
    <source>
        <dbReference type="ARBA" id="ARBA00022448"/>
    </source>
</evidence>
<sequence length="142" mass="15129">MGGAGILGRIIGGLTSDRIGRKITASTCAFIQVLMMIGLIYTQELWMFYLFALLFGFAWGGLAPTIFAMIGDSFGLRNLGSIVGTLASGFNLGAAIGPIIGGFVFDLYHDYSLAFLGGGIAMLIATILLMLIRREPDLNTQI</sequence>
<dbReference type="GO" id="GO:0005886">
    <property type="term" value="C:plasma membrane"/>
    <property type="evidence" value="ECO:0007669"/>
    <property type="project" value="UniProtKB-SubCell"/>
</dbReference>
<dbReference type="InterPro" id="IPR011701">
    <property type="entry name" value="MFS"/>
</dbReference>
<proteinExistence type="predicted"/>
<dbReference type="InterPro" id="IPR050171">
    <property type="entry name" value="MFS_Transporters"/>
</dbReference>
<evidence type="ECO:0000313" key="9">
    <source>
        <dbReference type="EMBL" id="GAI38989.1"/>
    </source>
</evidence>
<dbReference type="InterPro" id="IPR036259">
    <property type="entry name" value="MFS_trans_sf"/>
</dbReference>
<dbReference type="InterPro" id="IPR020846">
    <property type="entry name" value="MFS_dom"/>
</dbReference>
<dbReference type="PROSITE" id="PS00216">
    <property type="entry name" value="SUGAR_TRANSPORT_1"/>
    <property type="match status" value="1"/>
</dbReference>
<dbReference type="AlphaFoldDB" id="X1Q6W1"/>
<dbReference type="Gene3D" id="1.20.1250.20">
    <property type="entry name" value="MFS general substrate transporter like domains"/>
    <property type="match status" value="1"/>
</dbReference>
<comment type="caution">
    <text evidence="9">The sequence shown here is derived from an EMBL/GenBank/DDBJ whole genome shotgun (WGS) entry which is preliminary data.</text>
</comment>
<comment type="subcellular location">
    <subcellularLocation>
        <location evidence="1">Cell membrane</location>
        <topology evidence="1">Multi-pass membrane protein</topology>
    </subcellularLocation>
</comment>
<keyword evidence="3" id="KW-1003">Cell membrane</keyword>
<organism evidence="9">
    <name type="scientific">marine sediment metagenome</name>
    <dbReference type="NCBI Taxonomy" id="412755"/>
    <lineage>
        <taxon>unclassified sequences</taxon>
        <taxon>metagenomes</taxon>
        <taxon>ecological metagenomes</taxon>
    </lineage>
</organism>
<protein>
    <recommendedName>
        <fullName evidence="8">Major facilitator superfamily (MFS) profile domain-containing protein</fullName>
    </recommendedName>
</protein>
<evidence type="ECO:0000256" key="1">
    <source>
        <dbReference type="ARBA" id="ARBA00004651"/>
    </source>
</evidence>
<dbReference type="SUPFAM" id="SSF103473">
    <property type="entry name" value="MFS general substrate transporter"/>
    <property type="match status" value="1"/>
</dbReference>
<evidence type="ECO:0000256" key="7">
    <source>
        <dbReference type="SAM" id="Phobius"/>
    </source>
</evidence>
<evidence type="ECO:0000256" key="3">
    <source>
        <dbReference type="ARBA" id="ARBA00022475"/>
    </source>
</evidence>
<reference evidence="9" key="1">
    <citation type="journal article" date="2014" name="Front. Microbiol.">
        <title>High frequency of phylogenetically diverse reductive dehalogenase-homologous genes in deep subseafloor sedimentary metagenomes.</title>
        <authorList>
            <person name="Kawai M."/>
            <person name="Futagami T."/>
            <person name="Toyoda A."/>
            <person name="Takaki Y."/>
            <person name="Nishi S."/>
            <person name="Hori S."/>
            <person name="Arai W."/>
            <person name="Tsubouchi T."/>
            <person name="Morono Y."/>
            <person name="Uchiyama I."/>
            <person name="Ito T."/>
            <person name="Fujiyama A."/>
            <person name="Inagaki F."/>
            <person name="Takami H."/>
        </authorList>
    </citation>
    <scope>NUCLEOTIDE SEQUENCE</scope>
    <source>
        <strain evidence="9">Expedition CK06-06</strain>
    </source>
</reference>
<dbReference type="PANTHER" id="PTHR23517">
    <property type="entry name" value="RESISTANCE PROTEIN MDTM, PUTATIVE-RELATED-RELATED"/>
    <property type="match status" value="1"/>
</dbReference>
<name>X1Q6W1_9ZZZZ</name>
<evidence type="ECO:0000259" key="8">
    <source>
        <dbReference type="PROSITE" id="PS50850"/>
    </source>
</evidence>
<accession>X1Q6W1</accession>
<dbReference type="InterPro" id="IPR005829">
    <property type="entry name" value="Sugar_transporter_CS"/>
</dbReference>
<keyword evidence="6 7" id="KW-0472">Membrane</keyword>
<keyword evidence="2" id="KW-0813">Transport</keyword>
<feature type="transmembrane region" description="Helical" evidence="7">
    <location>
        <begin position="82"/>
        <end position="105"/>
    </location>
</feature>
<evidence type="ECO:0000256" key="6">
    <source>
        <dbReference type="ARBA" id="ARBA00023136"/>
    </source>
</evidence>